<dbReference type="SUPFAM" id="SSF88713">
    <property type="entry name" value="Glycoside hydrolase/deacetylase"/>
    <property type="match status" value="1"/>
</dbReference>
<evidence type="ECO:0000313" key="4">
    <source>
        <dbReference type="Proteomes" id="UP000886786"/>
    </source>
</evidence>
<dbReference type="CDD" id="cd10944">
    <property type="entry name" value="CE4_SmPgdA_like"/>
    <property type="match status" value="1"/>
</dbReference>
<dbReference type="Gene3D" id="2.60.40.10">
    <property type="entry name" value="Immunoglobulins"/>
    <property type="match status" value="3"/>
</dbReference>
<keyword evidence="1" id="KW-0812">Transmembrane</keyword>
<reference evidence="3" key="1">
    <citation type="submission" date="2020-10" db="EMBL/GenBank/DDBJ databases">
        <authorList>
            <person name="Gilroy R."/>
        </authorList>
    </citation>
    <scope>NUCLEOTIDE SEQUENCE</scope>
    <source>
        <strain evidence="3">CHK147-3167</strain>
    </source>
</reference>
<proteinExistence type="predicted"/>
<keyword evidence="1" id="KW-1133">Transmembrane helix</keyword>
<dbReference type="Gene3D" id="3.20.20.370">
    <property type="entry name" value="Glycoside hydrolase/deacetylase"/>
    <property type="match status" value="1"/>
</dbReference>
<dbReference type="InterPro" id="IPR032179">
    <property type="entry name" value="Cry22Aa_Ig-like"/>
</dbReference>
<feature type="domain" description="NodB homology" evidence="2">
    <location>
        <begin position="256"/>
        <end position="445"/>
    </location>
</feature>
<dbReference type="Proteomes" id="UP000886786">
    <property type="component" value="Unassembled WGS sequence"/>
</dbReference>
<dbReference type="Pfam" id="PF01522">
    <property type="entry name" value="Polysacc_deac_1"/>
    <property type="match status" value="1"/>
</dbReference>
<organism evidence="3 4">
    <name type="scientific">Candidatus Coprosoma intestinipullorum</name>
    <dbReference type="NCBI Taxonomy" id="2840752"/>
    <lineage>
        <taxon>Bacteria</taxon>
        <taxon>Bacillati</taxon>
        <taxon>Bacillota</taxon>
        <taxon>Bacillota incertae sedis</taxon>
        <taxon>Candidatus Coprosoma</taxon>
    </lineage>
</organism>
<evidence type="ECO:0000256" key="1">
    <source>
        <dbReference type="SAM" id="Phobius"/>
    </source>
</evidence>
<reference evidence="3" key="2">
    <citation type="journal article" date="2021" name="PeerJ">
        <title>Extensive microbial diversity within the chicken gut microbiome revealed by metagenomics and culture.</title>
        <authorList>
            <person name="Gilroy R."/>
            <person name="Ravi A."/>
            <person name="Getino M."/>
            <person name="Pursley I."/>
            <person name="Horton D.L."/>
            <person name="Alikhan N.F."/>
            <person name="Baker D."/>
            <person name="Gharbi K."/>
            <person name="Hall N."/>
            <person name="Watson M."/>
            <person name="Adriaenssens E.M."/>
            <person name="Foster-Nyarko E."/>
            <person name="Jarju S."/>
            <person name="Secka A."/>
            <person name="Antonio M."/>
            <person name="Oren A."/>
            <person name="Chaudhuri R.R."/>
            <person name="La Ragione R."/>
            <person name="Hildebrand F."/>
            <person name="Pallen M.J."/>
        </authorList>
    </citation>
    <scope>NUCLEOTIDE SEQUENCE</scope>
    <source>
        <strain evidence="3">CHK147-3167</strain>
    </source>
</reference>
<evidence type="ECO:0000259" key="2">
    <source>
        <dbReference type="PROSITE" id="PS51677"/>
    </source>
</evidence>
<dbReference type="GO" id="GO:0005975">
    <property type="term" value="P:carbohydrate metabolic process"/>
    <property type="evidence" value="ECO:0007669"/>
    <property type="project" value="InterPro"/>
</dbReference>
<feature type="transmembrane region" description="Helical" evidence="1">
    <location>
        <begin position="5"/>
        <end position="25"/>
    </location>
</feature>
<dbReference type="InterPro" id="IPR050248">
    <property type="entry name" value="Polysacc_deacetylase_ArnD"/>
</dbReference>
<accession>A0A9D1CZ79</accession>
<dbReference type="InterPro" id="IPR002509">
    <property type="entry name" value="NODB_dom"/>
</dbReference>
<dbReference type="GO" id="GO:0016810">
    <property type="term" value="F:hydrolase activity, acting on carbon-nitrogen (but not peptide) bonds"/>
    <property type="evidence" value="ECO:0007669"/>
    <property type="project" value="InterPro"/>
</dbReference>
<gene>
    <name evidence="3" type="ORF">IAB27_07100</name>
</gene>
<dbReference type="InterPro" id="IPR013783">
    <property type="entry name" value="Ig-like_fold"/>
</dbReference>
<comment type="caution">
    <text evidence="3">The sequence shown here is derived from an EMBL/GenBank/DDBJ whole genome shotgun (WGS) entry which is preliminary data.</text>
</comment>
<dbReference type="PROSITE" id="PS51677">
    <property type="entry name" value="NODB"/>
    <property type="match status" value="1"/>
</dbReference>
<dbReference type="PANTHER" id="PTHR10587:SF125">
    <property type="entry name" value="POLYSACCHARIDE DEACETYLASE YHEN-RELATED"/>
    <property type="match status" value="1"/>
</dbReference>
<sequence>MRKKIIIIVVIFIFFLSLIATYQFYPPTFNLKKGNIKLEYGQKYREPGFKVTRFGHDYTSKVKKQNHIDYKKIGTYDIDYQIKIGFMTFTKTRKVKIVDDEKPIITLNGDLTKTICPNAEYQEEGYKATDNYDGDLTKKVKVKNENGLIYYSVVDSSKNKTEITRQIIKEDKTPPQITLNGKNETIYKGTSYQDKGASVTDNCDNNLNIKTSGTVDTNKIGTYTITYEVTDLSGNVSSVKRTVKVIEKPAQSSKPGVIYLTFDDGPNEGTTNVILDILKEENVKATFFVTGKGPDYLIQREYNEGHTVGLHTYSHNYQSVYSSSNNYYQDLYQIQNRVKNLTGYESKIIRFPGGSSNTVSKKYSSGIMTYLTKDVVNKGFKYYDWNISSGDAGETTSSSGVYNNVIKSLSKNRSNIILMHDIKPYTRDALRNIIKYGKNNGYTFEKITMNTPMVTHKVNN</sequence>
<dbReference type="PANTHER" id="PTHR10587">
    <property type="entry name" value="GLYCOSYL TRANSFERASE-RELATED"/>
    <property type="match status" value="1"/>
</dbReference>
<name>A0A9D1CZ79_9FIRM</name>
<dbReference type="EMBL" id="DVFV01000123">
    <property type="protein sequence ID" value="HIQ91369.1"/>
    <property type="molecule type" value="Genomic_DNA"/>
</dbReference>
<protein>
    <submittedName>
        <fullName evidence="3">Polysaccharide deacetylase family protein</fullName>
    </submittedName>
</protein>
<dbReference type="InterPro" id="IPR011330">
    <property type="entry name" value="Glyco_hydro/deAcase_b/a-brl"/>
</dbReference>
<keyword evidence="1" id="KW-0472">Membrane</keyword>
<dbReference type="AlphaFoldDB" id="A0A9D1CZ79"/>
<dbReference type="Pfam" id="PF16403">
    <property type="entry name" value="Bact_surface_Ig-like"/>
    <property type="match status" value="3"/>
</dbReference>
<evidence type="ECO:0000313" key="3">
    <source>
        <dbReference type="EMBL" id="HIQ91369.1"/>
    </source>
</evidence>